<dbReference type="EMBL" id="CP001332">
    <property type="protein sequence ID" value="ACO67303.1"/>
    <property type="molecule type" value="Genomic_DNA"/>
</dbReference>
<evidence type="ECO:0000313" key="4">
    <source>
        <dbReference type="EMBL" id="ACO67303.1"/>
    </source>
</evidence>
<dbReference type="GeneID" id="8248975"/>
<dbReference type="Pfam" id="PF01026">
    <property type="entry name" value="TatD_DNase"/>
    <property type="match status" value="1"/>
</dbReference>
<proteinExistence type="predicted"/>
<dbReference type="PIRSF" id="PIRSF005902">
    <property type="entry name" value="DNase_TatD"/>
    <property type="match status" value="1"/>
</dbReference>
<reference evidence="4 5" key="1">
    <citation type="journal article" date="2009" name="Science">
        <title>Green evolution and dynamic adaptations revealed by genomes of the marine picoeukaryotes Micromonas.</title>
        <authorList>
            <person name="Worden A.Z."/>
            <person name="Lee J.H."/>
            <person name="Mock T."/>
            <person name="Rouze P."/>
            <person name="Simmons M.P."/>
            <person name="Aerts A.L."/>
            <person name="Allen A.E."/>
            <person name="Cuvelier M.L."/>
            <person name="Derelle E."/>
            <person name="Everett M.V."/>
            <person name="Foulon E."/>
            <person name="Grimwood J."/>
            <person name="Gundlach H."/>
            <person name="Henrissat B."/>
            <person name="Napoli C."/>
            <person name="McDonald S.M."/>
            <person name="Parker M.S."/>
            <person name="Rombauts S."/>
            <person name="Salamov A."/>
            <person name="Von Dassow P."/>
            <person name="Badger J.H."/>
            <person name="Coutinho P.M."/>
            <person name="Demir E."/>
            <person name="Dubchak I."/>
            <person name="Gentemann C."/>
            <person name="Eikrem W."/>
            <person name="Gready J.E."/>
            <person name="John U."/>
            <person name="Lanier W."/>
            <person name="Lindquist E.A."/>
            <person name="Lucas S."/>
            <person name="Mayer K.F."/>
            <person name="Moreau H."/>
            <person name="Not F."/>
            <person name="Otillar R."/>
            <person name="Panaud O."/>
            <person name="Pangilinan J."/>
            <person name="Paulsen I."/>
            <person name="Piegu B."/>
            <person name="Poliakov A."/>
            <person name="Robbens S."/>
            <person name="Schmutz J."/>
            <person name="Toulza E."/>
            <person name="Wyss T."/>
            <person name="Zelensky A."/>
            <person name="Zhou K."/>
            <person name="Armbrust E.V."/>
            <person name="Bhattacharya D."/>
            <person name="Goodenough U.W."/>
            <person name="Van de Peer Y."/>
            <person name="Grigoriev I.V."/>
        </authorList>
    </citation>
    <scope>NUCLEOTIDE SEQUENCE [LARGE SCALE GENOMIC DNA]</scope>
    <source>
        <strain evidence="5">RCC299 / NOUM17</strain>
    </source>
</reference>
<dbReference type="KEGG" id="mis:MICPUN_71751"/>
<dbReference type="OrthoDB" id="6079689at2759"/>
<dbReference type="InParanoid" id="C1EHI6"/>
<dbReference type="PANTHER" id="PTHR46363">
    <property type="entry name" value="DEOXYRIBONUCLEASE TATDN2-RELATED"/>
    <property type="match status" value="1"/>
</dbReference>
<evidence type="ECO:0000313" key="5">
    <source>
        <dbReference type="Proteomes" id="UP000002009"/>
    </source>
</evidence>
<dbReference type="OMA" id="THCHLEY"/>
<feature type="non-terminal residue" evidence="4">
    <location>
        <position position="199"/>
    </location>
</feature>
<dbReference type="PROSITE" id="PS01091">
    <property type="entry name" value="TATD_3"/>
    <property type="match status" value="1"/>
</dbReference>
<keyword evidence="1 3" id="KW-0479">Metal-binding</keyword>
<gene>
    <name evidence="4" type="ORF">MICPUN_71751</name>
</gene>
<dbReference type="STRING" id="296587.C1EHI6"/>
<dbReference type="eggNOG" id="KOG3020">
    <property type="taxonomic scope" value="Eukaryota"/>
</dbReference>
<dbReference type="AlphaFoldDB" id="C1EHI6"/>
<dbReference type="Gene3D" id="3.20.20.140">
    <property type="entry name" value="Metal-dependent hydrolases"/>
    <property type="match status" value="1"/>
</dbReference>
<feature type="binding site" evidence="3">
    <location>
        <position position="73"/>
    </location>
    <ligand>
        <name>a divalent metal cation</name>
        <dbReference type="ChEBI" id="CHEBI:60240"/>
        <label>2</label>
    </ligand>
</feature>
<dbReference type="PANTHER" id="PTHR46363:SF1">
    <property type="entry name" value="DEOXYRIBONUCLEASE TATDN2-RELATED"/>
    <property type="match status" value="1"/>
</dbReference>
<evidence type="ECO:0000256" key="2">
    <source>
        <dbReference type="ARBA" id="ARBA00022801"/>
    </source>
</evidence>
<accession>C1EHI6</accession>
<dbReference type="GO" id="GO:0016788">
    <property type="term" value="F:hydrolase activity, acting on ester bonds"/>
    <property type="evidence" value="ECO:0007669"/>
    <property type="project" value="InterPro"/>
</dbReference>
<keyword evidence="2" id="KW-0378">Hydrolase</keyword>
<dbReference type="InterPro" id="IPR032466">
    <property type="entry name" value="Metal_Hydrolase"/>
</dbReference>
<sequence>VFAAFGCHPLSAHEWDADMASMVESAVADENNAVVAVGECGLDYHYALRKTQEDVFVAQMKMATELGAPLVIHTREAEADTLRLMRQHLRKDARVHVHCFTSSARLAKALLGEYPNLCLGFTGVCTFKNGGDVREVVRSTPLDRILLETDGPYMAPAPHRGAVAHPGHVPHIAKKIAEVKGVRAEEVFAQCRANTRRTY</sequence>
<organism evidence="4 5">
    <name type="scientific">Micromonas commoda (strain RCC299 / NOUM17 / CCMP2709)</name>
    <name type="common">Picoplanktonic green alga</name>
    <dbReference type="NCBI Taxonomy" id="296587"/>
    <lineage>
        <taxon>Eukaryota</taxon>
        <taxon>Viridiplantae</taxon>
        <taxon>Chlorophyta</taxon>
        <taxon>Mamiellophyceae</taxon>
        <taxon>Mamiellales</taxon>
        <taxon>Mamiellaceae</taxon>
        <taxon>Micromonas</taxon>
    </lineage>
</organism>
<evidence type="ECO:0000256" key="3">
    <source>
        <dbReference type="PIRSR" id="PIRSR005902-1"/>
    </source>
</evidence>
<dbReference type="InterPro" id="IPR018228">
    <property type="entry name" value="DNase_TatD-rel_CS"/>
</dbReference>
<dbReference type="RefSeq" id="XP_002506045.1">
    <property type="nucleotide sequence ID" value="XM_002505999.1"/>
</dbReference>
<keyword evidence="5" id="KW-1185">Reference proteome</keyword>
<dbReference type="CDD" id="cd01310">
    <property type="entry name" value="TatD_DNAse"/>
    <property type="match status" value="1"/>
</dbReference>
<dbReference type="Proteomes" id="UP000002009">
    <property type="component" value="Chromosome 14"/>
</dbReference>
<evidence type="ECO:0008006" key="6">
    <source>
        <dbReference type="Google" id="ProtNLM"/>
    </source>
</evidence>
<feature type="binding site" evidence="3">
    <location>
        <position position="150"/>
    </location>
    <ligand>
        <name>a divalent metal cation</name>
        <dbReference type="ChEBI" id="CHEBI:60240"/>
        <label>1</label>
    </ligand>
</feature>
<protein>
    <recommendedName>
        <fullName evidence="6">TatD related DNase</fullName>
    </recommendedName>
</protein>
<dbReference type="SUPFAM" id="SSF51556">
    <property type="entry name" value="Metallo-dependent hydrolases"/>
    <property type="match status" value="1"/>
</dbReference>
<evidence type="ECO:0000256" key="1">
    <source>
        <dbReference type="ARBA" id="ARBA00022723"/>
    </source>
</evidence>
<dbReference type="GO" id="GO:0046872">
    <property type="term" value="F:metal ion binding"/>
    <property type="evidence" value="ECO:0007669"/>
    <property type="project" value="UniProtKB-KW"/>
</dbReference>
<feature type="non-terminal residue" evidence="4">
    <location>
        <position position="1"/>
    </location>
</feature>
<dbReference type="FunCoup" id="C1EHI6">
    <property type="interactions" value="670"/>
</dbReference>
<dbReference type="FunFam" id="3.20.20.140:FF:000005">
    <property type="entry name" value="TatD family hydrolase"/>
    <property type="match status" value="1"/>
</dbReference>
<name>C1EHI6_MICCC</name>
<feature type="binding site" evidence="3">
    <location>
        <position position="98"/>
    </location>
    <ligand>
        <name>a divalent metal cation</name>
        <dbReference type="ChEBI" id="CHEBI:60240"/>
        <label>2</label>
    </ligand>
</feature>
<dbReference type="InterPro" id="IPR001130">
    <property type="entry name" value="TatD-like"/>
</dbReference>
<feature type="binding site" evidence="3">
    <location>
        <position position="39"/>
    </location>
    <ligand>
        <name>a divalent metal cation</name>
        <dbReference type="ChEBI" id="CHEBI:60240"/>
        <label>1</label>
    </ligand>
</feature>